<dbReference type="InterPro" id="IPR010093">
    <property type="entry name" value="SinI_DNA-bd"/>
</dbReference>
<dbReference type="InterPro" id="IPR041657">
    <property type="entry name" value="HTH_17"/>
</dbReference>
<name>A0A1F5NQD9_9BACT</name>
<dbReference type="AlphaFoldDB" id="A0A1F5NQD9"/>
<dbReference type="GO" id="GO:0003677">
    <property type="term" value="F:DNA binding"/>
    <property type="evidence" value="ECO:0007669"/>
    <property type="project" value="InterPro"/>
</dbReference>
<evidence type="ECO:0000313" key="2">
    <source>
        <dbReference type="EMBL" id="OGE79906.1"/>
    </source>
</evidence>
<dbReference type="EMBL" id="MFEJ01000024">
    <property type="protein sequence ID" value="OGE79906.1"/>
    <property type="molecule type" value="Genomic_DNA"/>
</dbReference>
<organism evidence="2 3">
    <name type="scientific">Candidatus Doudnabacteria bacterium RIFCSPHIGHO2_01_FULL_45_18</name>
    <dbReference type="NCBI Taxonomy" id="1817823"/>
    <lineage>
        <taxon>Bacteria</taxon>
        <taxon>Candidatus Doudnaibacteriota</taxon>
    </lineage>
</organism>
<sequence>MNEISSRTELLSLREAATLSPYSADYLNLLARKGKIRAHKIGRDWLITKSDLFDYIRKQQVESKSRLRQLSRYLNLLM</sequence>
<gene>
    <name evidence="2" type="ORF">A2660_00425</name>
</gene>
<comment type="caution">
    <text evidence="2">The sequence shown here is derived from an EMBL/GenBank/DDBJ whole genome shotgun (WGS) entry which is preliminary data.</text>
</comment>
<dbReference type="Proteomes" id="UP000176233">
    <property type="component" value="Unassembled WGS sequence"/>
</dbReference>
<evidence type="ECO:0000259" key="1">
    <source>
        <dbReference type="Pfam" id="PF12728"/>
    </source>
</evidence>
<protein>
    <recommendedName>
        <fullName evidence="1">Helix-turn-helix domain-containing protein</fullName>
    </recommendedName>
</protein>
<accession>A0A1F5NQD9</accession>
<reference evidence="2 3" key="1">
    <citation type="journal article" date="2016" name="Nat. Commun.">
        <title>Thousands of microbial genomes shed light on interconnected biogeochemical processes in an aquifer system.</title>
        <authorList>
            <person name="Anantharaman K."/>
            <person name="Brown C.T."/>
            <person name="Hug L.A."/>
            <person name="Sharon I."/>
            <person name="Castelle C.J."/>
            <person name="Probst A.J."/>
            <person name="Thomas B.C."/>
            <person name="Singh A."/>
            <person name="Wilkins M.J."/>
            <person name="Karaoz U."/>
            <person name="Brodie E.L."/>
            <person name="Williams K.H."/>
            <person name="Hubbard S.S."/>
            <person name="Banfield J.F."/>
        </authorList>
    </citation>
    <scope>NUCLEOTIDE SEQUENCE [LARGE SCALE GENOMIC DNA]</scope>
</reference>
<dbReference type="Pfam" id="PF12728">
    <property type="entry name" value="HTH_17"/>
    <property type="match status" value="1"/>
</dbReference>
<feature type="domain" description="Helix-turn-helix" evidence="1">
    <location>
        <begin position="10"/>
        <end position="59"/>
    </location>
</feature>
<proteinExistence type="predicted"/>
<evidence type="ECO:0000313" key="3">
    <source>
        <dbReference type="Proteomes" id="UP000176233"/>
    </source>
</evidence>
<dbReference type="NCBIfam" id="TIGR01764">
    <property type="entry name" value="excise"/>
    <property type="match status" value="1"/>
</dbReference>